<accession>E7C374</accession>
<protein>
    <submittedName>
        <fullName evidence="2">Uncharacterized protein</fullName>
    </submittedName>
</protein>
<dbReference type="AlphaFoldDB" id="E7C374"/>
<dbReference type="EMBL" id="GU567969">
    <property type="protein sequence ID" value="ADI21898.1"/>
    <property type="molecule type" value="Genomic_DNA"/>
</dbReference>
<feature type="region of interest" description="Disordered" evidence="1">
    <location>
        <begin position="1"/>
        <end position="89"/>
    </location>
</feature>
<proteinExistence type="predicted"/>
<reference evidence="2" key="1">
    <citation type="submission" date="2010-01" db="EMBL/GenBank/DDBJ databases">
        <title>Genome fragments of uncultured bacteria from the North Pacific subtropical Gyre.</title>
        <authorList>
            <person name="Pham V.D."/>
            <person name="Delong E.F."/>
        </authorList>
    </citation>
    <scope>NUCLEOTIDE SEQUENCE</scope>
</reference>
<organism evidence="2">
    <name type="scientific">uncultured gamma proteobacterium HF0130_26L16</name>
    <dbReference type="NCBI Taxonomy" id="723569"/>
    <lineage>
        <taxon>Bacteria</taxon>
        <taxon>Pseudomonadati</taxon>
        <taxon>Pseudomonadota</taxon>
        <taxon>Gammaproteobacteria</taxon>
        <taxon>environmental samples</taxon>
    </lineage>
</organism>
<feature type="compositionally biased region" description="Polar residues" evidence="1">
    <location>
        <begin position="1"/>
        <end position="13"/>
    </location>
</feature>
<feature type="compositionally biased region" description="Basic and acidic residues" evidence="1">
    <location>
        <begin position="38"/>
        <end position="47"/>
    </location>
</feature>
<evidence type="ECO:0000256" key="1">
    <source>
        <dbReference type="SAM" id="MobiDB-lite"/>
    </source>
</evidence>
<evidence type="ECO:0000313" key="2">
    <source>
        <dbReference type="EMBL" id="ADI21898.1"/>
    </source>
</evidence>
<name>E7C374_9GAMM</name>
<sequence length="89" mass="10236">MEYDKTYTTQTGTDVGEKGSGTRLRDRWFSRRHPKVSKKADFPKSRDSNLGSQRSEPFPEWSVWLPGEPFPEHPSNRSGSRSAGQPKRR</sequence>